<feature type="region of interest" description="Disordered" evidence="2">
    <location>
        <begin position="108"/>
        <end position="140"/>
    </location>
</feature>
<feature type="domain" description="SWIM-type" evidence="3">
    <location>
        <begin position="55"/>
        <end position="91"/>
    </location>
</feature>
<evidence type="ECO:0000256" key="1">
    <source>
        <dbReference type="PROSITE-ProRule" id="PRU00325"/>
    </source>
</evidence>
<gene>
    <name evidence="4" type="ORF">IDH45_11180</name>
</gene>
<reference evidence="4" key="1">
    <citation type="submission" date="2020-09" db="EMBL/GenBank/DDBJ databases">
        <title>A novel bacterium of genus Paenibacillus, isolated from South China Sea.</title>
        <authorList>
            <person name="Huang H."/>
            <person name="Mo K."/>
            <person name="Hu Y."/>
        </authorList>
    </citation>
    <scope>NUCLEOTIDE SEQUENCE</scope>
    <source>
        <strain evidence="4">IB182363</strain>
    </source>
</reference>
<name>A0A927GZ27_9BACL</name>
<feature type="compositionally biased region" description="Low complexity" evidence="2">
    <location>
        <begin position="124"/>
        <end position="133"/>
    </location>
</feature>
<comment type="caution">
    <text evidence="4">The sequence shown here is derived from an EMBL/GenBank/DDBJ whole genome shotgun (WGS) entry which is preliminary data.</text>
</comment>
<evidence type="ECO:0000313" key="4">
    <source>
        <dbReference type="EMBL" id="MBD2862546.1"/>
    </source>
</evidence>
<keyword evidence="5" id="KW-1185">Reference proteome</keyword>
<protein>
    <submittedName>
        <fullName evidence="4">SWIM zinc finger family protein</fullName>
    </submittedName>
</protein>
<keyword evidence="1" id="KW-0479">Metal-binding</keyword>
<dbReference type="GO" id="GO:0008270">
    <property type="term" value="F:zinc ion binding"/>
    <property type="evidence" value="ECO:0007669"/>
    <property type="project" value="UniProtKB-KW"/>
</dbReference>
<dbReference type="Proteomes" id="UP000639396">
    <property type="component" value="Unassembled WGS sequence"/>
</dbReference>
<evidence type="ECO:0000259" key="3">
    <source>
        <dbReference type="PROSITE" id="PS50966"/>
    </source>
</evidence>
<dbReference type="InterPro" id="IPR007527">
    <property type="entry name" value="Znf_SWIM"/>
</dbReference>
<dbReference type="AlphaFoldDB" id="A0A927GZ27"/>
<accession>A0A927GZ27</accession>
<feature type="compositionally biased region" description="Basic and acidic residues" evidence="2">
    <location>
        <begin position="108"/>
        <end position="123"/>
    </location>
</feature>
<proteinExistence type="predicted"/>
<organism evidence="4 5">
    <name type="scientific">Paenibacillus oceani</name>
    <dbReference type="NCBI Taxonomy" id="2772510"/>
    <lineage>
        <taxon>Bacteria</taxon>
        <taxon>Bacillati</taxon>
        <taxon>Bacillota</taxon>
        <taxon>Bacilli</taxon>
        <taxon>Bacillales</taxon>
        <taxon>Paenibacillaceae</taxon>
        <taxon>Paenibacillus</taxon>
    </lineage>
</organism>
<dbReference type="EMBL" id="JACXJA010000013">
    <property type="protein sequence ID" value="MBD2862546.1"/>
    <property type="molecule type" value="Genomic_DNA"/>
</dbReference>
<evidence type="ECO:0000313" key="5">
    <source>
        <dbReference type="Proteomes" id="UP000639396"/>
    </source>
</evidence>
<dbReference type="RefSeq" id="WP_190927555.1">
    <property type="nucleotide sequence ID" value="NZ_JACXJA010000013.1"/>
</dbReference>
<sequence>MIEITEAYIDSIAPNAGAIKNGRDLVKKNSFPKLCRSEDGTLLFGECKGSGKDPYRCSADFVKPESPVFRCSCPSRQFPCKHNLGLLYAYAGGKPFDVEDVPEDVADKRSKIEQREEKKKEVAESTAAGGETATAKRKTNKSALVKKMAAQLEGIELLDKLVRQIVQSGFASLDAKTMKMLDDQAKQLGNYYVPGLQSAFRELLLVLESGDDQERMYTEAMDKLTLLHMLVQKSRDYIEGKRQNPEGPMDTVSPVEESIGHAWQAAELKEYGLVRSDVELLQLAFRSYGNEARGEYVDEGWWIRLDTGELHTVRTYRPYRAAKYMKEEDSCFSVVKAKELFVYPGQWTPRARWEEMTMRDTTPEDRAAVISHGKRLFAETIKAVKNELKNPLSDKRPVVLLSYAKLGVAGGRYVLEDEAGKRLTLGDIRSLSHPGMQLLPLLGEHICRDQAMLVMFEQDLLDGSLIAQPLCLVTGTETVRFIY</sequence>
<evidence type="ECO:0000256" key="2">
    <source>
        <dbReference type="SAM" id="MobiDB-lite"/>
    </source>
</evidence>
<keyword evidence="1" id="KW-0862">Zinc</keyword>
<dbReference type="PROSITE" id="PS50966">
    <property type="entry name" value="ZF_SWIM"/>
    <property type="match status" value="1"/>
</dbReference>
<keyword evidence="1" id="KW-0863">Zinc-finger</keyword>